<keyword evidence="2" id="KW-1185">Reference proteome</keyword>
<protein>
    <submittedName>
        <fullName evidence="1">Uncharacterized protein</fullName>
    </submittedName>
</protein>
<gene>
    <name evidence="1" type="ORF">MuYL_3570</name>
</gene>
<name>A0A223P020_9SPHI</name>
<dbReference type="Proteomes" id="UP000215002">
    <property type="component" value="Chromosome"/>
</dbReference>
<dbReference type="AlphaFoldDB" id="A0A223P020"/>
<dbReference type="EMBL" id="CP022743">
    <property type="protein sequence ID" value="ASU35455.1"/>
    <property type="molecule type" value="Genomic_DNA"/>
</dbReference>
<sequence>MSKCFRVEVLNRAMPCFWFALRNLRLKYSKYAACETNPVNLF</sequence>
<organism evidence="1 2">
    <name type="scientific">Mucilaginibacter xinganensis</name>
    <dbReference type="NCBI Taxonomy" id="1234841"/>
    <lineage>
        <taxon>Bacteria</taxon>
        <taxon>Pseudomonadati</taxon>
        <taxon>Bacteroidota</taxon>
        <taxon>Sphingobacteriia</taxon>
        <taxon>Sphingobacteriales</taxon>
        <taxon>Sphingobacteriaceae</taxon>
        <taxon>Mucilaginibacter</taxon>
    </lineage>
</organism>
<accession>A0A223P020</accession>
<proteinExistence type="predicted"/>
<reference evidence="1 2" key="1">
    <citation type="submission" date="2017-08" db="EMBL/GenBank/DDBJ databases">
        <title>Complete genome sequence of Mucilaginibacter sp. strain BJC16-A31.</title>
        <authorList>
            <consortium name="Henan University of Science and Technology"/>
            <person name="You X."/>
        </authorList>
    </citation>
    <scope>NUCLEOTIDE SEQUENCE [LARGE SCALE GENOMIC DNA]</scope>
    <source>
        <strain evidence="1 2">BJC16-A31</strain>
    </source>
</reference>
<evidence type="ECO:0000313" key="1">
    <source>
        <dbReference type="EMBL" id="ASU35455.1"/>
    </source>
</evidence>
<evidence type="ECO:0000313" key="2">
    <source>
        <dbReference type="Proteomes" id="UP000215002"/>
    </source>
</evidence>
<dbReference type="KEGG" id="muc:MuYL_3570"/>